<protein>
    <submittedName>
        <fullName evidence="3">Uncharacterized protein</fullName>
    </submittedName>
</protein>
<comment type="caution">
    <text evidence="3">The sequence shown here is derived from an EMBL/GenBank/DDBJ whole genome shotgun (WGS) entry which is preliminary data.</text>
</comment>
<keyword evidence="4" id="KW-1185">Reference proteome</keyword>
<keyword evidence="2" id="KW-1133">Transmembrane helix</keyword>
<dbReference type="EMBL" id="NMWT01000023">
    <property type="protein sequence ID" value="PLS27481.1"/>
    <property type="molecule type" value="Genomic_DNA"/>
</dbReference>
<organism evidence="3 4">
    <name type="scientific">Bifidobacterium parmae</name>
    <dbReference type="NCBI Taxonomy" id="361854"/>
    <lineage>
        <taxon>Bacteria</taxon>
        <taxon>Bacillati</taxon>
        <taxon>Actinomycetota</taxon>
        <taxon>Actinomycetes</taxon>
        <taxon>Bifidobacteriales</taxon>
        <taxon>Bifidobacteriaceae</taxon>
        <taxon>Bifidobacterium</taxon>
    </lineage>
</organism>
<evidence type="ECO:0000313" key="4">
    <source>
        <dbReference type="Proteomes" id="UP000235034"/>
    </source>
</evidence>
<keyword evidence="2" id="KW-0472">Membrane</keyword>
<keyword evidence="2" id="KW-0812">Transmembrane</keyword>
<evidence type="ECO:0000313" key="3">
    <source>
        <dbReference type="EMBL" id="PLS27481.1"/>
    </source>
</evidence>
<dbReference type="Proteomes" id="UP000235034">
    <property type="component" value="Unassembled WGS sequence"/>
</dbReference>
<sequence>MPPRPSAPVSTTHGPSTPSRQSPQYTAPRPSVPLPATATTTTSDGQPAVPKTTDNADTLKYVAVALLLGFLVVCVIVAFAFTNKTKVDPSTSSNNTLPELPAGVVGYYSNKDSDKDKCTIYKGFRKYYDTSSCRPKWMANITSDGTLSNVPSGTHYRTEADGDARSGSWDLTRDLYFLVADGDIEEDEIDSSLNRQLDVCDAIDENNDYYTGCHELDFRGTDINGYYLHVLSITPREIVIASDANGTIYRYDAEQN</sequence>
<reference evidence="3 4" key="1">
    <citation type="submission" date="2017-07" db="EMBL/GenBank/DDBJ databases">
        <title>Bifidobacterium novel species.</title>
        <authorList>
            <person name="Lugli G.A."/>
            <person name="Milani C."/>
            <person name="Duranti S."/>
            <person name="Mangifesta M."/>
        </authorList>
    </citation>
    <scope>NUCLEOTIDE SEQUENCE [LARGE SCALE GENOMIC DNA]</scope>
    <source>
        <strain evidence="3 4">77</strain>
    </source>
</reference>
<name>A0A2N5IZV6_9BIFI</name>
<dbReference type="AlphaFoldDB" id="A0A2N5IZV6"/>
<feature type="region of interest" description="Disordered" evidence="1">
    <location>
        <begin position="1"/>
        <end position="53"/>
    </location>
</feature>
<gene>
    <name evidence="3" type="ORF">Uis4E_1513</name>
</gene>
<feature type="compositionally biased region" description="Polar residues" evidence="1">
    <location>
        <begin position="8"/>
        <end position="25"/>
    </location>
</feature>
<feature type="transmembrane region" description="Helical" evidence="2">
    <location>
        <begin position="61"/>
        <end position="81"/>
    </location>
</feature>
<evidence type="ECO:0000256" key="1">
    <source>
        <dbReference type="SAM" id="MobiDB-lite"/>
    </source>
</evidence>
<proteinExistence type="predicted"/>
<accession>A0A2N5IZV6</accession>
<evidence type="ECO:0000256" key="2">
    <source>
        <dbReference type="SAM" id="Phobius"/>
    </source>
</evidence>